<accession>A0A7S1V302</accession>
<name>A0A7S1V302_9STRA</name>
<dbReference type="AlphaFoldDB" id="A0A7S1V302"/>
<evidence type="ECO:0000256" key="1">
    <source>
        <dbReference type="SAM" id="MobiDB-lite"/>
    </source>
</evidence>
<reference evidence="2" key="1">
    <citation type="submission" date="2021-01" db="EMBL/GenBank/DDBJ databases">
        <authorList>
            <person name="Corre E."/>
            <person name="Pelletier E."/>
            <person name="Niang G."/>
            <person name="Scheremetjew M."/>
            <person name="Finn R."/>
            <person name="Kale V."/>
            <person name="Holt S."/>
            <person name="Cochrane G."/>
            <person name="Meng A."/>
            <person name="Brown T."/>
            <person name="Cohen L."/>
        </authorList>
    </citation>
    <scope>NUCLEOTIDE SEQUENCE</scope>
    <source>
        <strain evidence="2">CCMP 410</strain>
    </source>
</reference>
<feature type="compositionally biased region" description="Basic and acidic residues" evidence="1">
    <location>
        <begin position="175"/>
        <end position="206"/>
    </location>
</feature>
<feature type="region of interest" description="Disordered" evidence="1">
    <location>
        <begin position="91"/>
        <end position="144"/>
    </location>
</feature>
<protein>
    <submittedName>
        <fullName evidence="2">Uncharacterized protein</fullName>
    </submittedName>
</protein>
<gene>
    <name evidence="2" type="ORF">GOCE00092_LOCUS14599</name>
</gene>
<dbReference type="EMBL" id="HBGK01028162">
    <property type="protein sequence ID" value="CAD9286259.1"/>
    <property type="molecule type" value="Transcribed_RNA"/>
</dbReference>
<organism evidence="2">
    <name type="scientific">Grammatophora oceanica</name>
    <dbReference type="NCBI Taxonomy" id="210454"/>
    <lineage>
        <taxon>Eukaryota</taxon>
        <taxon>Sar</taxon>
        <taxon>Stramenopiles</taxon>
        <taxon>Ochrophyta</taxon>
        <taxon>Bacillariophyta</taxon>
        <taxon>Fragilariophyceae</taxon>
        <taxon>Fragilariophycidae</taxon>
        <taxon>Rhabdonematales</taxon>
        <taxon>Grammatophoraceae</taxon>
        <taxon>Grammatophora</taxon>
    </lineage>
</organism>
<sequence length="206" mass="22434">MISSAQSFVAPAVPQTTHSLSSRGIPKTAVPMDVVPIINEVASSAGASSSIVVAQESWRQYVPLVVTGFVIFDILLGSPAANMIMSPMRDARTAASSSNDEGDDKAQQDASQSPPRGLGGFFGGSEPPPSPADQKKAEMVSKVQSEIEDLEAALDRMKNPTQDELQAKRMSRMQGEMKRMDGVMDKRQQEYDAYVREKRQERESQK</sequence>
<feature type="region of interest" description="Disordered" evidence="1">
    <location>
        <begin position="173"/>
        <end position="206"/>
    </location>
</feature>
<evidence type="ECO:0000313" key="2">
    <source>
        <dbReference type="EMBL" id="CAD9286259.1"/>
    </source>
</evidence>
<proteinExistence type="predicted"/>